<feature type="compositionally biased region" description="Acidic residues" evidence="1">
    <location>
        <begin position="392"/>
        <end position="404"/>
    </location>
</feature>
<dbReference type="InterPro" id="IPR020556">
    <property type="entry name" value="Amidase_CS"/>
</dbReference>
<accession>A0ABC8AVF3</accession>
<protein>
    <submittedName>
        <fullName evidence="3">Asparaginyl-tRNA synthase (Glutamine-hydrolyzing)</fullName>
        <ecNumber evidence="3">6.3.5.6</ecNumber>
        <ecNumber evidence="3">6.3.5.7</ecNumber>
    </submittedName>
</protein>
<reference evidence="3 4" key="1">
    <citation type="submission" date="2016-10" db="EMBL/GenBank/DDBJ databases">
        <title>Genome sequence of Nocardia seriolae strain EM150506, isolated from Anguila japonica.</title>
        <authorList>
            <person name="Han H.-J."/>
        </authorList>
    </citation>
    <scope>NUCLEOTIDE SEQUENCE [LARGE SCALE GENOMIC DNA]</scope>
    <source>
        <strain evidence="3 4">EM150506</strain>
    </source>
</reference>
<dbReference type="SUPFAM" id="SSF75304">
    <property type="entry name" value="Amidase signature (AS) enzymes"/>
    <property type="match status" value="1"/>
</dbReference>
<dbReference type="InterPro" id="IPR023631">
    <property type="entry name" value="Amidase_dom"/>
</dbReference>
<evidence type="ECO:0000313" key="4">
    <source>
        <dbReference type="Proteomes" id="UP000180166"/>
    </source>
</evidence>
<evidence type="ECO:0000259" key="2">
    <source>
        <dbReference type="Pfam" id="PF01425"/>
    </source>
</evidence>
<dbReference type="Gene3D" id="3.90.1300.10">
    <property type="entry name" value="Amidase signature (AS) domain"/>
    <property type="match status" value="1"/>
</dbReference>
<dbReference type="EC" id="6.3.5.6" evidence="3"/>
<dbReference type="KEGG" id="nsr:NS506_03921"/>
<evidence type="ECO:0000256" key="1">
    <source>
        <dbReference type="SAM" id="MobiDB-lite"/>
    </source>
</evidence>
<dbReference type="PANTHER" id="PTHR46310:SF7">
    <property type="entry name" value="AMIDASE 1"/>
    <property type="match status" value="1"/>
</dbReference>
<dbReference type="GO" id="GO:0050566">
    <property type="term" value="F:asparaginyl-tRNA synthase (glutamine-hydrolyzing) activity"/>
    <property type="evidence" value="ECO:0007669"/>
    <property type="project" value="UniProtKB-EC"/>
</dbReference>
<name>A0ABC8AVF3_9NOCA</name>
<gene>
    <name evidence="3" type="ORF">NS506_03921</name>
</gene>
<dbReference type="AlphaFoldDB" id="A0ABC8AVF3"/>
<dbReference type="RefSeq" id="WP_071344041.1">
    <property type="nucleotide sequence ID" value="NZ_AP028458.1"/>
</dbReference>
<sequence>MTAVEAMPGEASEFDSSVWRERGAPLIRATGVGVLNGRTVAVKDLYAVAGFPLGAGVVEFLGGPSPAHAEVVSRLLAAGADIAGIAHTDELAYSITGGNGKYGMPVNPAAPQCVPGGSSSGSAVAVARGEADIGLGTDTAGSIRIPAACQGLWGIRTSHGSIPTTGVLPLAESFDTVSWLTRDLATLKAVSECLLPEQGSGTDELVSDPEFIIDPALCAPADVELAAASLFAARHLGAVETAMEADLGTWFTAFRTVQAFEAWKNHGEWLRAHPTALEPEVAQRFQFASTITTTEALAARAVVESAAATLRAALRNRILLLPTTATLPPLRSASPDSLESGRTRTLHLILQRHSCSGEWVAAASVMGESGLVLSASSESGPGPDMVGPVVTGEDEGDEQAADLG</sequence>
<dbReference type="Pfam" id="PF01425">
    <property type="entry name" value="Amidase"/>
    <property type="match status" value="1"/>
</dbReference>
<dbReference type="PROSITE" id="PS00571">
    <property type="entry name" value="AMIDASES"/>
    <property type="match status" value="1"/>
</dbReference>
<feature type="domain" description="Amidase" evidence="2">
    <location>
        <begin position="32"/>
        <end position="195"/>
    </location>
</feature>
<organism evidence="3 4">
    <name type="scientific">Nocardia seriolae</name>
    <dbReference type="NCBI Taxonomy" id="37332"/>
    <lineage>
        <taxon>Bacteria</taxon>
        <taxon>Bacillati</taxon>
        <taxon>Actinomycetota</taxon>
        <taxon>Actinomycetes</taxon>
        <taxon>Mycobacteriales</taxon>
        <taxon>Nocardiaceae</taxon>
        <taxon>Nocardia</taxon>
    </lineage>
</organism>
<keyword evidence="3" id="KW-0436">Ligase</keyword>
<feature type="region of interest" description="Disordered" evidence="1">
    <location>
        <begin position="373"/>
        <end position="404"/>
    </location>
</feature>
<evidence type="ECO:0000313" key="3">
    <source>
        <dbReference type="EMBL" id="APA97970.1"/>
    </source>
</evidence>
<dbReference type="InterPro" id="IPR036928">
    <property type="entry name" value="AS_sf"/>
</dbReference>
<dbReference type="PANTHER" id="PTHR46310">
    <property type="entry name" value="AMIDASE 1"/>
    <property type="match status" value="1"/>
</dbReference>
<dbReference type="EC" id="6.3.5.7" evidence="3"/>
<dbReference type="Proteomes" id="UP000180166">
    <property type="component" value="Chromosome"/>
</dbReference>
<dbReference type="GO" id="GO:0050567">
    <property type="term" value="F:glutaminyl-tRNA synthase (glutamine-hydrolyzing) activity"/>
    <property type="evidence" value="ECO:0007669"/>
    <property type="project" value="UniProtKB-EC"/>
</dbReference>
<dbReference type="EMBL" id="CP017839">
    <property type="protein sequence ID" value="APA97970.1"/>
    <property type="molecule type" value="Genomic_DNA"/>
</dbReference>
<proteinExistence type="predicted"/>